<sequence>MDMMLHCERRACQRGKEEPIFLYLPYTSKLIGTLGESKKDEIRQGGKKAKAEEGRETDEILVPHATDSMSSLYLSCLLSLNGAGAIAGAARDVPYYYDGAALPCPAFTT</sequence>
<gene>
    <name evidence="1" type="ORF">CNYM01_09194</name>
</gene>
<keyword evidence="2" id="KW-1185">Reference proteome</keyword>
<evidence type="ECO:0000313" key="2">
    <source>
        <dbReference type="Proteomes" id="UP000070054"/>
    </source>
</evidence>
<proteinExistence type="predicted"/>
<reference evidence="1 2" key="1">
    <citation type="submission" date="2014-02" db="EMBL/GenBank/DDBJ databases">
        <title>The genome sequence of Colletotrichum nymphaeae SA-01.</title>
        <authorList>
            <person name="Baroncelli R."/>
            <person name="Thon M.R."/>
        </authorList>
    </citation>
    <scope>NUCLEOTIDE SEQUENCE [LARGE SCALE GENOMIC DNA]</scope>
    <source>
        <strain evidence="1 2">SA-01</strain>
    </source>
</reference>
<dbReference type="EMBL" id="JEMN01001197">
    <property type="protein sequence ID" value="KXH44617.1"/>
    <property type="molecule type" value="Genomic_DNA"/>
</dbReference>
<dbReference type="Proteomes" id="UP000070054">
    <property type="component" value="Unassembled WGS sequence"/>
</dbReference>
<comment type="caution">
    <text evidence="1">The sequence shown here is derived from an EMBL/GenBank/DDBJ whole genome shotgun (WGS) entry which is preliminary data.</text>
</comment>
<dbReference type="AlphaFoldDB" id="A0A135T8X4"/>
<protein>
    <submittedName>
        <fullName evidence="1">Uncharacterized protein</fullName>
    </submittedName>
</protein>
<evidence type="ECO:0000313" key="1">
    <source>
        <dbReference type="EMBL" id="KXH44617.1"/>
    </source>
</evidence>
<organism evidence="1 2">
    <name type="scientific">Colletotrichum nymphaeae SA-01</name>
    <dbReference type="NCBI Taxonomy" id="1460502"/>
    <lineage>
        <taxon>Eukaryota</taxon>
        <taxon>Fungi</taxon>
        <taxon>Dikarya</taxon>
        <taxon>Ascomycota</taxon>
        <taxon>Pezizomycotina</taxon>
        <taxon>Sordariomycetes</taxon>
        <taxon>Hypocreomycetidae</taxon>
        <taxon>Glomerellales</taxon>
        <taxon>Glomerellaceae</taxon>
        <taxon>Colletotrichum</taxon>
        <taxon>Colletotrichum acutatum species complex</taxon>
    </lineage>
</organism>
<name>A0A135T8X4_9PEZI</name>
<accession>A0A135T8X4</accession>